<protein>
    <submittedName>
        <fullName evidence="1">Uncharacterized protein</fullName>
    </submittedName>
</protein>
<reference evidence="2" key="1">
    <citation type="submission" date="2013-09" db="EMBL/GenBank/DDBJ databases">
        <title>Corchorus olitorius genome sequencing.</title>
        <authorList>
            <person name="Alam M."/>
            <person name="Haque M.S."/>
            <person name="Islam M.S."/>
            <person name="Emdad E.M."/>
            <person name="Islam M.M."/>
            <person name="Ahmed B."/>
            <person name="Halim A."/>
            <person name="Hossen Q.M.M."/>
            <person name="Hossain M.Z."/>
            <person name="Ahmed R."/>
            <person name="Khan M.M."/>
            <person name="Islam R."/>
            <person name="Rashid M.M."/>
            <person name="Khan S.A."/>
            <person name="Rahman M.S."/>
            <person name="Alam M."/>
            <person name="Yahiya A.S."/>
            <person name="Khan M.S."/>
            <person name="Azam M.S."/>
            <person name="Haque T."/>
            <person name="Lashkar M.Z.H."/>
            <person name="Akhand A.I."/>
            <person name="Morshed G."/>
            <person name="Roy S."/>
            <person name="Uddin K.S."/>
            <person name="Rabeya T."/>
            <person name="Hossain A.S."/>
            <person name="Chowdhury A."/>
            <person name="Snigdha A.R."/>
            <person name="Mortoza M.S."/>
            <person name="Matin S.A."/>
            <person name="Hoque S.M.E."/>
            <person name="Islam M.K."/>
            <person name="Roy D.K."/>
            <person name="Haider R."/>
            <person name="Moosa M.M."/>
            <person name="Elias S.M."/>
            <person name="Hasan A.M."/>
            <person name="Jahan S."/>
            <person name="Shafiuddin M."/>
            <person name="Mahmood N."/>
            <person name="Shommy N.S."/>
        </authorList>
    </citation>
    <scope>NUCLEOTIDE SEQUENCE [LARGE SCALE GENOMIC DNA]</scope>
    <source>
        <strain evidence="2">cv. O-4</strain>
    </source>
</reference>
<proteinExistence type="predicted"/>
<dbReference type="EMBL" id="AWUE01003788">
    <property type="protein sequence ID" value="OMP13602.1"/>
    <property type="molecule type" value="Genomic_DNA"/>
</dbReference>
<name>A0A1R3L2N5_9ROSI</name>
<evidence type="ECO:0000313" key="2">
    <source>
        <dbReference type="Proteomes" id="UP000187203"/>
    </source>
</evidence>
<gene>
    <name evidence="1" type="ORF">COLO4_01323</name>
</gene>
<dbReference type="AlphaFoldDB" id="A0A1R3L2N5"/>
<comment type="caution">
    <text evidence="1">The sequence shown here is derived from an EMBL/GenBank/DDBJ whole genome shotgun (WGS) entry which is preliminary data.</text>
</comment>
<dbReference type="Proteomes" id="UP000187203">
    <property type="component" value="Unassembled WGS sequence"/>
</dbReference>
<evidence type="ECO:0000313" key="1">
    <source>
        <dbReference type="EMBL" id="OMP13602.1"/>
    </source>
</evidence>
<organism evidence="1 2">
    <name type="scientific">Corchorus olitorius</name>
    <dbReference type="NCBI Taxonomy" id="93759"/>
    <lineage>
        <taxon>Eukaryota</taxon>
        <taxon>Viridiplantae</taxon>
        <taxon>Streptophyta</taxon>
        <taxon>Embryophyta</taxon>
        <taxon>Tracheophyta</taxon>
        <taxon>Spermatophyta</taxon>
        <taxon>Magnoliopsida</taxon>
        <taxon>eudicotyledons</taxon>
        <taxon>Gunneridae</taxon>
        <taxon>Pentapetalae</taxon>
        <taxon>rosids</taxon>
        <taxon>malvids</taxon>
        <taxon>Malvales</taxon>
        <taxon>Malvaceae</taxon>
        <taxon>Grewioideae</taxon>
        <taxon>Apeibeae</taxon>
        <taxon>Corchorus</taxon>
    </lineage>
</organism>
<sequence>MSRMMVIGVRHDKIEEVEGLKLKDLRTTDTDYASPVLEKAGVIISGHHHSHDGDNILLTPNGVRYLNSADNVKFGEDVKAGNNGVVDGVEGLDIAYKHILKTEKVSHTGERNFVVDSPKITLFAFNTDDSSLLNKDVFKDIASFVKKNEDSDTLLAGNYIVENGLPIANKSPIKALATLNEDTMAMINMHHGMYSIIALPNTKVDLKSNMLERDLAAALGVEEKVERKLKLR</sequence>
<keyword evidence="2" id="KW-1185">Reference proteome</keyword>
<accession>A0A1R3L2N5</accession>